<name>A0A1I5RXU2_9BACI</name>
<evidence type="ECO:0000313" key="2">
    <source>
        <dbReference type="EMBL" id="SFP62836.1"/>
    </source>
</evidence>
<organism evidence="2 3">
    <name type="scientific">Halolactibacillus halophilus</name>
    <dbReference type="NCBI Taxonomy" id="306540"/>
    <lineage>
        <taxon>Bacteria</taxon>
        <taxon>Bacillati</taxon>
        <taxon>Bacillota</taxon>
        <taxon>Bacilli</taxon>
        <taxon>Bacillales</taxon>
        <taxon>Bacillaceae</taxon>
        <taxon>Halolactibacillus</taxon>
    </lineage>
</organism>
<dbReference type="Proteomes" id="UP000242243">
    <property type="component" value="Unassembled WGS sequence"/>
</dbReference>
<reference evidence="1 4" key="2">
    <citation type="submission" date="2019-07" db="EMBL/GenBank/DDBJ databases">
        <title>Whole genome shotgun sequence of Halolactibacillus halophilus NBRC 100868.</title>
        <authorList>
            <person name="Hosoyama A."/>
            <person name="Uohara A."/>
            <person name="Ohji S."/>
            <person name="Ichikawa N."/>
        </authorList>
    </citation>
    <scope>NUCLEOTIDE SEQUENCE [LARGE SCALE GENOMIC DNA]</scope>
    <source>
        <strain evidence="1 4">NBRC 100868</strain>
    </source>
</reference>
<dbReference type="AlphaFoldDB" id="A0A1I5RXU2"/>
<accession>A0A1I5RXU2</accession>
<protein>
    <submittedName>
        <fullName evidence="2">Uncharacterized protein</fullName>
    </submittedName>
</protein>
<sequence length="63" mass="7604">MADVLHGVYLLVKHQLWFVRCPRNIGFKVRVKDRKDILDDFKSNQQFLVFFDFSMSIQRTIRS</sequence>
<dbReference type="STRING" id="306540.SAMN05421839_13524"/>
<reference evidence="2 3" key="1">
    <citation type="submission" date="2016-10" db="EMBL/GenBank/DDBJ databases">
        <authorList>
            <person name="de Groot N.N."/>
        </authorList>
    </citation>
    <scope>NUCLEOTIDE SEQUENCE [LARGE SCALE GENOMIC DNA]</scope>
    <source>
        <strain evidence="2 3">DSM 17073</strain>
    </source>
</reference>
<dbReference type="Proteomes" id="UP000321547">
    <property type="component" value="Unassembled WGS sequence"/>
</dbReference>
<evidence type="ECO:0000313" key="1">
    <source>
        <dbReference type="EMBL" id="GEM02783.1"/>
    </source>
</evidence>
<gene>
    <name evidence="1" type="ORF">HHA03_23150</name>
    <name evidence="2" type="ORF">SAMN05421839_13524</name>
</gene>
<proteinExistence type="predicted"/>
<dbReference type="EMBL" id="BJWI01000059">
    <property type="protein sequence ID" value="GEM02783.1"/>
    <property type="molecule type" value="Genomic_DNA"/>
</dbReference>
<keyword evidence="4" id="KW-1185">Reference proteome</keyword>
<dbReference type="EMBL" id="FOXC01000035">
    <property type="protein sequence ID" value="SFP62836.1"/>
    <property type="molecule type" value="Genomic_DNA"/>
</dbReference>
<evidence type="ECO:0000313" key="4">
    <source>
        <dbReference type="Proteomes" id="UP000321547"/>
    </source>
</evidence>
<dbReference type="RefSeq" id="WP_089833229.1">
    <property type="nucleotide sequence ID" value="NZ_BJWI01000059.1"/>
</dbReference>
<evidence type="ECO:0000313" key="3">
    <source>
        <dbReference type="Proteomes" id="UP000242243"/>
    </source>
</evidence>